<reference evidence="3 4" key="1">
    <citation type="submission" date="2024-10" db="EMBL/GenBank/DDBJ databases">
        <title>Isolation, draft genome sequencing and identification of Phyllobacterium sp. NSA23, isolated from leaf soil.</title>
        <authorList>
            <person name="Akita H."/>
        </authorList>
    </citation>
    <scope>NUCLEOTIDE SEQUENCE [LARGE SCALE GENOMIC DNA]</scope>
    <source>
        <strain evidence="3 4">NSA23</strain>
    </source>
</reference>
<feature type="domain" description="SH3b" evidence="2">
    <location>
        <begin position="21"/>
        <end position="85"/>
    </location>
</feature>
<evidence type="ECO:0000256" key="1">
    <source>
        <dbReference type="SAM" id="SignalP"/>
    </source>
</evidence>
<organism evidence="3 4">
    <name type="scientific">Phyllobacterium phragmitis</name>
    <dbReference type="NCBI Taxonomy" id="2670329"/>
    <lineage>
        <taxon>Bacteria</taxon>
        <taxon>Pseudomonadati</taxon>
        <taxon>Pseudomonadota</taxon>
        <taxon>Alphaproteobacteria</taxon>
        <taxon>Hyphomicrobiales</taxon>
        <taxon>Phyllobacteriaceae</taxon>
        <taxon>Phyllobacterium</taxon>
    </lineage>
</organism>
<feature type="signal peptide" evidence="1">
    <location>
        <begin position="1"/>
        <end position="24"/>
    </location>
</feature>
<dbReference type="InterPro" id="IPR003646">
    <property type="entry name" value="SH3-like_bac-type"/>
</dbReference>
<keyword evidence="4" id="KW-1185">Reference proteome</keyword>
<feature type="chain" id="PRO_5045473012" description="SH3b domain-containing protein" evidence="1">
    <location>
        <begin position="25"/>
        <end position="174"/>
    </location>
</feature>
<evidence type="ECO:0000313" key="4">
    <source>
        <dbReference type="Proteomes" id="UP001628091"/>
    </source>
</evidence>
<accession>A0ABQ0GV71</accession>
<gene>
    <name evidence="3" type="ORF">PPNSA23_04730</name>
</gene>
<proteinExistence type="predicted"/>
<dbReference type="PROSITE" id="PS51781">
    <property type="entry name" value="SH3B"/>
    <property type="match status" value="1"/>
</dbReference>
<dbReference type="Pfam" id="PF08239">
    <property type="entry name" value="SH3_3"/>
    <property type="match status" value="1"/>
</dbReference>
<sequence>MSLRGGIFSAVLFSAALFSTSALAEIAYTTGSINVRAGPSAGYARVATLPAGADVDVGACSGGWCRISTGGIRGWVSARYLSFGSQPSYSSGSSVVIIGPGPDPFWGPGPFWGSPPYWRHRHHWGPRPFWGGPRFGGPGPVLPPRPVWGGPHWGGPHFGPGPAFPHGRPWGIGR</sequence>
<comment type="caution">
    <text evidence="3">The sequence shown here is derived from an EMBL/GenBank/DDBJ whole genome shotgun (WGS) entry which is preliminary data.</text>
</comment>
<dbReference type="SMART" id="SM00287">
    <property type="entry name" value="SH3b"/>
    <property type="match status" value="1"/>
</dbReference>
<protein>
    <recommendedName>
        <fullName evidence="2">SH3b domain-containing protein</fullName>
    </recommendedName>
</protein>
<dbReference type="EMBL" id="BAAFZP010000001">
    <property type="protein sequence ID" value="GAB1580530.1"/>
    <property type="molecule type" value="Genomic_DNA"/>
</dbReference>
<keyword evidence="1" id="KW-0732">Signal</keyword>
<dbReference type="Proteomes" id="UP001628091">
    <property type="component" value="Unassembled WGS sequence"/>
</dbReference>
<dbReference type="RefSeq" id="WP_407863522.1">
    <property type="nucleotide sequence ID" value="NZ_BAAFZP010000001.1"/>
</dbReference>
<evidence type="ECO:0000313" key="3">
    <source>
        <dbReference type="EMBL" id="GAB1580530.1"/>
    </source>
</evidence>
<name>A0ABQ0GV71_9HYPH</name>
<evidence type="ECO:0000259" key="2">
    <source>
        <dbReference type="PROSITE" id="PS51781"/>
    </source>
</evidence>
<dbReference type="Gene3D" id="2.30.30.40">
    <property type="entry name" value="SH3 Domains"/>
    <property type="match status" value="1"/>
</dbReference>